<organism evidence="5 6">
    <name type="scientific">Cinnamomum micranthum f. kanehirae</name>
    <dbReference type="NCBI Taxonomy" id="337451"/>
    <lineage>
        <taxon>Eukaryota</taxon>
        <taxon>Viridiplantae</taxon>
        <taxon>Streptophyta</taxon>
        <taxon>Embryophyta</taxon>
        <taxon>Tracheophyta</taxon>
        <taxon>Spermatophyta</taxon>
        <taxon>Magnoliopsida</taxon>
        <taxon>Magnoliidae</taxon>
        <taxon>Laurales</taxon>
        <taxon>Lauraceae</taxon>
        <taxon>Cinnamomum</taxon>
    </lineage>
</organism>
<evidence type="ECO:0000256" key="3">
    <source>
        <dbReference type="SAM" id="Phobius"/>
    </source>
</evidence>
<dbReference type="PANTHER" id="PTHR45631:SF202">
    <property type="entry name" value="SENESCENCE-INDUCED RECEPTOR-LIKE SERINE_THREONINE-PROTEIN KINASE"/>
    <property type="match status" value="1"/>
</dbReference>
<dbReference type="OrthoDB" id="2017114at2759"/>
<reference evidence="5 6" key="1">
    <citation type="journal article" date="2019" name="Nat. Plants">
        <title>Stout camphor tree genome fills gaps in understanding of flowering plant genome evolution.</title>
        <authorList>
            <person name="Chaw S.M."/>
            <person name="Liu Y.C."/>
            <person name="Wu Y.W."/>
            <person name="Wang H.Y."/>
            <person name="Lin C.I."/>
            <person name="Wu C.S."/>
            <person name="Ke H.M."/>
            <person name="Chang L.Y."/>
            <person name="Hsu C.Y."/>
            <person name="Yang H.T."/>
            <person name="Sudianto E."/>
            <person name="Hsu M.H."/>
            <person name="Wu K.P."/>
            <person name="Wang L.N."/>
            <person name="Leebens-Mack J.H."/>
            <person name="Tsai I.J."/>
        </authorList>
    </citation>
    <scope>NUCLEOTIDE SEQUENCE [LARGE SCALE GENOMIC DNA]</scope>
    <source>
        <strain evidence="6">cv. Chaw 1501</strain>
        <tissue evidence="5">Young leaves</tissue>
    </source>
</reference>
<feature type="compositionally biased region" description="Basic and acidic residues" evidence="2">
    <location>
        <begin position="626"/>
        <end position="636"/>
    </location>
</feature>
<dbReference type="Gene3D" id="3.80.10.10">
    <property type="entry name" value="Ribonuclease Inhibitor"/>
    <property type="match status" value="1"/>
</dbReference>
<dbReference type="EMBL" id="QPKB01000002">
    <property type="protein sequence ID" value="RWR78175.1"/>
    <property type="molecule type" value="Genomic_DNA"/>
</dbReference>
<dbReference type="PANTHER" id="PTHR45631">
    <property type="entry name" value="OS07G0107800 PROTEIN-RELATED"/>
    <property type="match status" value="1"/>
</dbReference>
<keyword evidence="5" id="KW-0808">Transferase</keyword>
<dbReference type="GO" id="GO:0016301">
    <property type="term" value="F:kinase activity"/>
    <property type="evidence" value="ECO:0007669"/>
    <property type="project" value="UniProtKB-KW"/>
</dbReference>
<proteinExistence type="predicted"/>
<comment type="subcellular location">
    <subcellularLocation>
        <location evidence="1">Membrane</location>
        <topology evidence="1">Single-pass membrane protein</topology>
    </subcellularLocation>
</comment>
<protein>
    <submittedName>
        <fullName evidence="5">Putative LRR receptor-like serine/threonine-protein kinase</fullName>
    </submittedName>
</protein>
<keyword evidence="3" id="KW-0472">Membrane</keyword>
<comment type="caution">
    <text evidence="5">The sequence shown here is derived from an EMBL/GenBank/DDBJ whole genome shotgun (WGS) entry which is preliminary data.</text>
</comment>
<sequence length="659" mass="74322">MTCKLKVEKEVYKSLDSAAKDLSFLSIDCGIAEDLNYTDAKTKIFYTSDAKFIDTGTNKQISEDYMFQTLPRQYQNVRFFPDGSRNCYTLSPVVKRSRYLVRTSFMYGNYDGLNMPPQFDAYVGVNLWNIQLPTNAYRDTLNEILVFTTLDYISVCLVNTGNGTPFISTLELRHLNNLTYQIVNEYQSLELFNRKHFRPTSSGIIRYPDDAYDRIWSPWGNNPWIPINTSSPINLREDIGYQPPMPVMNTAVMPSNLSENFSFYFPTANGDPRLQYHVFMHFAELERLQSNHSREFNFYMDGNYAYGPFSPKYLSVDTIFTTIPLSGRAQHTIDLCKTTSSTLPPILNAVEVFTITQLSTSPTNSTDGEIAPSLAYLASIQSLDVSNNSLTGHVPDFLTELPSLRILNLSNNKLTGTIPAVLLERSRNGSLSLSVDNNPNLIGSSNVNVNNDTEPCQVGSCKKHRKVLLPVLASVIPALVLLIIAALVLQNFAQRRRQRGGNELPTNKTPDSSKRWYYISNQLNEKSDVFSFGIVLLELITGQPAIIKTSERIHIPQWVSPLIARGEITSVVDPRLTEEYDVNSAWKAVEIAMACTQDTSMERPTMSYVVNELKESLALERVREQSLSLRREETDTRSSNSIEMVPDGHMPSMTGPLPR</sequence>
<dbReference type="SUPFAM" id="SSF52058">
    <property type="entry name" value="L domain-like"/>
    <property type="match status" value="1"/>
</dbReference>
<evidence type="ECO:0000313" key="5">
    <source>
        <dbReference type="EMBL" id="RWR78175.1"/>
    </source>
</evidence>
<evidence type="ECO:0000313" key="6">
    <source>
        <dbReference type="Proteomes" id="UP000283530"/>
    </source>
</evidence>
<feature type="region of interest" description="Disordered" evidence="2">
    <location>
        <begin position="626"/>
        <end position="659"/>
    </location>
</feature>
<evidence type="ECO:0000256" key="1">
    <source>
        <dbReference type="ARBA" id="ARBA00004167"/>
    </source>
</evidence>
<name>A0A3S3MR41_9MAGN</name>
<evidence type="ECO:0000256" key="2">
    <source>
        <dbReference type="SAM" id="MobiDB-lite"/>
    </source>
</evidence>
<feature type="domain" description="Malectin-like" evidence="4">
    <location>
        <begin position="27"/>
        <end position="355"/>
    </location>
</feature>
<dbReference type="Gene3D" id="1.10.510.10">
    <property type="entry name" value="Transferase(Phosphotransferase) domain 1"/>
    <property type="match status" value="1"/>
</dbReference>
<dbReference type="PRINTS" id="PR00019">
    <property type="entry name" value="LEURICHRPT"/>
</dbReference>
<dbReference type="GO" id="GO:0016020">
    <property type="term" value="C:membrane"/>
    <property type="evidence" value="ECO:0007669"/>
    <property type="project" value="UniProtKB-SubCell"/>
</dbReference>
<dbReference type="InterPro" id="IPR011009">
    <property type="entry name" value="Kinase-like_dom_sf"/>
</dbReference>
<dbReference type="InterPro" id="IPR024788">
    <property type="entry name" value="Malectin-like_Carb-bd_dom"/>
</dbReference>
<keyword evidence="6" id="KW-1185">Reference proteome</keyword>
<dbReference type="Proteomes" id="UP000283530">
    <property type="component" value="Unassembled WGS sequence"/>
</dbReference>
<gene>
    <name evidence="5" type="ORF">CKAN_00669400</name>
</gene>
<dbReference type="STRING" id="337451.A0A3S3MR41"/>
<dbReference type="Pfam" id="PF12819">
    <property type="entry name" value="Malectin_like"/>
    <property type="match status" value="1"/>
</dbReference>
<keyword evidence="5" id="KW-0675">Receptor</keyword>
<evidence type="ECO:0000259" key="4">
    <source>
        <dbReference type="Pfam" id="PF12819"/>
    </source>
</evidence>
<dbReference type="Pfam" id="PF13855">
    <property type="entry name" value="LRR_8"/>
    <property type="match status" value="1"/>
</dbReference>
<accession>A0A3S3MR41</accession>
<dbReference type="InterPro" id="IPR001611">
    <property type="entry name" value="Leu-rich_rpt"/>
</dbReference>
<dbReference type="SUPFAM" id="SSF56112">
    <property type="entry name" value="Protein kinase-like (PK-like)"/>
    <property type="match status" value="1"/>
</dbReference>
<keyword evidence="3" id="KW-0812">Transmembrane</keyword>
<keyword evidence="3" id="KW-1133">Transmembrane helix</keyword>
<dbReference type="InterPro" id="IPR032675">
    <property type="entry name" value="LRR_dom_sf"/>
</dbReference>
<dbReference type="AlphaFoldDB" id="A0A3S3MR41"/>
<feature type="transmembrane region" description="Helical" evidence="3">
    <location>
        <begin position="467"/>
        <end position="489"/>
    </location>
</feature>
<keyword evidence="5" id="KW-0418">Kinase</keyword>